<dbReference type="Proteomes" id="UP000249260">
    <property type="component" value="Unassembled WGS sequence"/>
</dbReference>
<keyword evidence="3" id="KW-1185">Reference proteome</keyword>
<comment type="caution">
    <text evidence="2">The sequence shown here is derived from an EMBL/GenBank/DDBJ whole genome shotgun (WGS) entry which is preliminary data.</text>
</comment>
<evidence type="ECO:0000256" key="1">
    <source>
        <dbReference type="SAM" id="Phobius"/>
    </source>
</evidence>
<evidence type="ECO:0008006" key="4">
    <source>
        <dbReference type="Google" id="ProtNLM"/>
    </source>
</evidence>
<protein>
    <recommendedName>
        <fullName evidence="4">LPXTG cell wall anchor domain-containing protein</fullName>
    </recommendedName>
</protein>
<evidence type="ECO:0000313" key="2">
    <source>
        <dbReference type="EMBL" id="RAP78509.1"/>
    </source>
</evidence>
<keyword evidence="1" id="KW-1133">Transmembrane helix</keyword>
<dbReference type="AlphaFoldDB" id="A0A328U7H5"/>
<dbReference type="EMBL" id="QLUW01000001">
    <property type="protein sequence ID" value="RAP78509.1"/>
    <property type="molecule type" value="Genomic_DNA"/>
</dbReference>
<sequence>MKKALLVSVIIVAVGAGLSLVAGEHGRDVTVVGVSQEFHAKPAGDMKVEIRGGEVPAVPALRGDAATVPVPGKALMLREGGIRIERGHEHGIGPGVAVGGTILLAGLLLFWMSKRRKRSRIADGANVLAGIPTASDFLDQWEMQQNQTKESK</sequence>
<name>A0A328U7H5_9BACL</name>
<gene>
    <name evidence="2" type="ORF">DL346_08840</name>
</gene>
<organism evidence="2 3">
    <name type="scientific">Paenibacillus montanisoli</name>
    <dbReference type="NCBI Taxonomy" id="2081970"/>
    <lineage>
        <taxon>Bacteria</taxon>
        <taxon>Bacillati</taxon>
        <taxon>Bacillota</taxon>
        <taxon>Bacilli</taxon>
        <taxon>Bacillales</taxon>
        <taxon>Paenibacillaceae</taxon>
        <taxon>Paenibacillus</taxon>
    </lineage>
</organism>
<accession>A0A328U7H5</accession>
<reference evidence="2 3" key="1">
    <citation type="submission" date="2018-06" db="EMBL/GenBank/DDBJ databases">
        <title>Paenibacillus montanisoli sp. nov., isolated from mountain area soil.</title>
        <authorList>
            <person name="Wu M."/>
        </authorList>
    </citation>
    <scope>NUCLEOTIDE SEQUENCE [LARGE SCALE GENOMIC DNA]</scope>
    <source>
        <strain evidence="2 3">RA17</strain>
    </source>
</reference>
<proteinExistence type="predicted"/>
<keyword evidence="1" id="KW-0812">Transmembrane</keyword>
<feature type="transmembrane region" description="Helical" evidence="1">
    <location>
        <begin position="92"/>
        <end position="111"/>
    </location>
</feature>
<evidence type="ECO:0000313" key="3">
    <source>
        <dbReference type="Proteomes" id="UP000249260"/>
    </source>
</evidence>
<keyword evidence="1" id="KW-0472">Membrane</keyword>